<dbReference type="Gene3D" id="2.40.240.20">
    <property type="entry name" value="Hypothetical PUA domain-like, domain 1"/>
    <property type="match status" value="1"/>
</dbReference>
<accession>A0A2U2AK37</accession>
<evidence type="ECO:0000256" key="12">
    <source>
        <dbReference type="PIRNR" id="PIRNR015601"/>
    </source>
</evidence>
<evidence type="ECO:0000256" key="10">
    <source>
        <dbReference type="ARBA" id="ARBA00025699"/>
    </source>
</evidence>
<evidence type="ECO:0000256" key="9">
    <source>
        <dbReference type="ARBA" id="ARBA00022691"/>
    </source>
</evidence>
<dbReference type="InterPro" id="IPR006700">
    <property type="entry name" value="RsmE"/>
</dbReference>
<protein>
    <recommendedName>
        <fullName evidence="4 12">Ribosomal RNA small subunit methyltransferase E</fullName>
        <ecNumber evidence="3 12">2.1.1.193</ecNumber>
    </recommendedName>
</protein>
<dbReference type="Gene3D" id="3.40.1280.10">
    <property type="match status" value="1"/>
</dbReference>
<evidence type="ECO:0000256" key="7">
    <source>
        <dbReference type="ARBA" id="ARBA00022603"/>
    </source>
</evidence>
<dbReference type="SUPFAM" id="SSF88697">
    <property type="entry name" value="PUA domain-like"/>
    <property type="match status" value="1"/>
</dbReference>
<dbReference type="SUPFAM" id="SSF75217">
    <property type="entry name" value="alpha/beta knot"/>
    <property type="match status" value="1"/>
</dbReference>
<dbReference type="InterPro" id="IPR029028">
    <property type="entry name" value="Alpha/beta_knot_MTases"/>
</dbReference>
<feature type="domain" description="Ribosomal RNA small subunit methyltransferase E methyltransferase" evidence="13">
    <location>
        <begin position="74"/>
        <end position="244"/>
    </location>
</feature>
<organism evidence="15 16">
    <name type="scientific">Ignatzschineria indica</name>
    <dbReference type="NCBI Taxonomy" id="472583"/>
    <lineage>
        <taxon>Bacteria</taxon>
        <taxon>Pseudomonadati</taxon>
        <taxon>Pseudomonadota</taxon>
        <taxon>Gammaproteobacteria</taxon>
        <taxon>Cardiobacteriales</taxon>
        <taxon>Ignatzschineriaceae</taxon>
        <taxon>Ignatzschineria</taxon>
    </lineage>
</organism>
<dbReference type="NCBIfam" id="NF008692">
    <property type="entry name" value="PRK11713.1-5"/>
    <property type="match status" value="1"/>
</dbReference>
<dbReference type="PANTHER" id="PTHR30027">
    <property type="entry name" value="RIBOSOMAL RNA SMALL SUBUNIT METHYLTRANSFERASE E"/>
    <property type="match status" value="1"/>
</dbReference>
<feature type="domain" description="Ribosomal RNA small subunit methyltransferase E PUA-like" evidence="14">
    <location>
        <begin position="17"/>
        <end position="63"/>
    </location>
</feature>
<dbReference type="GO" id="GO:0070042">
    <property type="term" value="F:rRNA (uridine-N3-)-methyltransferase activity"/>
    <property type="evidence" value="ECO:0007669"/>
    <property type="project" value="TreeGrafter"/>
</dbReference>
<gene>
    <name evidence="15" type="ORF">DC082_07150</name>
</gene>
<proteinExistence type="inferred from homology"/>
<evidence type="ECO:0000256" key="8">
    <source>
        <dbReference type="ARBA" id="ARBA00022679"/>
    </source>
</evidence>
<dbReference type="InterPro" id="IPR029026">
    <property type="entry name" value="tRNA_m1G_MTases_N"/>
</dbReference>
<evidence type="ECO:0000256" key="11">
    <source>
        <dbReference type="ARBA" id="ARBA00047944"/>
    </source>
</evidence>
<dbReference type="AlphaFoldDB" id="A0A2U2AK37"/>
<dbReference type="Pfam" id="PF20260">
    <property type="entry name" value="PUA_4"/>
    <property type="match status" value="1"/>
</dbReference>
<dbReference type="GO" id="GO:0070475">
    <property type="term" value="P:rRNA base methylation"/>
    <property type="evidence" value="ECO:0007669"/>
    <property type="project" value="TreeGrafter"/>
</dbReference>
<evidence type="ECO:0000313" key="15">
    <source>
        <dbReference type="EMBL" id="PWD83183.1"/>
    </source>
</evidence>
<keyword evidence="16" id="KW-1185">Reference proteome</keyword>
<name>A0A2U2AK37_9GAMM</name>
<evidence type="ECO:0000256" key="6">
    <source>
        <dbReference type="ARBA" id="ARBA00022552"/>
    </source>
</evidence>
<keyword evidence="9 12" id="KW-0949">S-adenosyl-L-methionine</keyword>
<comment type="similarity">
    <text evidence="2 12">Belongs to the RNA methyltransferase RsmE family.</text>
</comment>
<dbReference type="PIRSF" id="PIRSF015601">
    <property type="entry name" value="MTase_slr0722"/>
    <property type="match status" value="1"/>
</dbReference>
<sequence>MRRYVNQPLAIGTDIILEDEDYNYIIRVLRHREGDSIVLFNGEGGEYHGIIIEITKRHLTVRLKKYNPINRGSRIKINILQSLVKGEKMDFVLQKGSELGMHSITPIVTERSVLHLKKEQLPKRLERWHQIITSACEQCGLNIPPQLHEPIALKEWIENHSSEEESLLITLSPTAEQSLGNFLSCNLKNSDTMPASITFIIGPEGGLSDEEIDLLQKAGAHSVTLGPRILRTETAALSVISTLQGVIGDWSETAERTIEIENDEYLQTHEEFD</sequence>
<dbReference type="InterPro" id="IPR046887">
    <property type="entry name" value="RsmE_PUA-like"/>
</dbReference>
<evidence type="ECO:0000256" key="2">
    <source>
        <dbReference type="ARBA" id="ARBA00005528"/>
    </source>
</evidence>
<evidence type="ECO:0000256" key="1">
    <source>
        <dbReference type="ARBA" id="ARBA00004496"/>
    </source>
</evidence>
<comment type="catalytic activity">
    <reaction evidence="11 12">
        <text>uridine(1498) in 16S rRNA + S-adenosyl-L-methionine = N(3)-methyluridine(1498) in 16S rRNA + S-adenosyl-L-homocysteine + H(+)</text>
        <dbReference type="Rhea" id="RHEA:42920"/>
        <dbReference type="Rhea" id="RHEA-COMP:10283"/>
        <dbReference type="Rhea" id="RHEA-COMP:10284"/>
        <dbReference type="ChEBI" id="CHEBI:15378"/>
        <dbReference type="ChEBI" id="CHEBI:57856"/>
        <dbReference type="ChEBI" id="CHEBI:59789"/>
        <dbReference type="ChEBI" id="CHEBI:65315"/>
        <dbReference type="ChEBI" id="CHEBI:74502"/>
        <dbReference type="EC" id="2.1.1.193"/>
    </reaction>
</comment>
<evidence type="ECO:0000256" key="5">
    <source>
        <dbReference type="ARBA" id="ARBA00022490"/>
    </source>
</evidence>
<comment type="subcellular location">
    <subcellularLocation>
        <location evidence="1 12">Cytoplasm</location>
    </subcellularLocation>
</comment>
<dbReference type="InterPro" id="IPR046886">
    <property type="entry name" value="RsmE_MTase_dom"/>
</dbReference>
<keyword evidence="8 12" id="KW-0808">Transferase</keyword>
<dbReference type="Proteomes" id="UP000244948">
    <property type="component" value="Unassembled WGS sequence"/>
</dbReference>
<dbReference type="Pfam" id="PF04452">
    <property type="entry name" value="Methyltrans_RNA"/>
    <property type="match status" value="1"/>
</dbReference>
<dbReference type="RefSeq" id="WP_109236386.1">
    <property type="nucleotide sequence ID" value="NZ_BMXZ01000002.1"/>
</dbReference>
<dbReference type="CDD" id="cd18084">
    <property type="entry name" value="RsmE-like"/>
    <property type="match status" value="1"/>
</dbReference>
<evidence type="ECO:0000256" key="3">
    <source>
        <dbReference type="ARBA" id="ARBA00012328"/>
    </source>
</evidence>
<comment type="function">
    <text evidence="10 12">Specifically methylates the N3 position of the uracil ring of uridine 1498 (m3U1498) in 16S rRNA. Acts on the fully assembled 30S ribosomal subunit.</text>
</comment>
<dbReference type="InterPro" id="IPR015947">
    <property type="entry name" value="PUA-like_sf"/>
</dbReference>
<evidence type="ECO:0000313" key="16">
    <source>
        <dbReference type="Proteomes" id="UP000244948"/>
    </source>
</evidence>
<keyword evidence="7 12" id="KW-0489">Methyltransferase</keyword>
<dbReference type="EMBL" id="QEWR01000003">
    <property type="protein sequence ID" value="PWD83183.1"/>
    <property type="molecule type" value="Genomic_DNA"/>
</dbReference>
<reference evidence="15 16" key="1">
    <citation type="journal article" date="2018" name="Genome Announc.">
        <title>Ignatzschineria cameli sp. nov., isolated from necrotic foot tissue of dromedaries (Camelus dromedarius) and associated maggots (Wohlfahrtia species) in Dubai.</title>
        <authorList>
            <person name="Tsang C.C."/>
            <person name="Tang J.Y."/>
            <person name="Fong J.Y."/>
            <person name="Kinne J."/>
            <person name="Lee H.H."/>
            <person name="Joseph M."/>
            <person name="Jose S."/>
            <person name="Schuster R.K."/>
            <person name="Tang Y."/>
            <person name="Sivakumar S."/>
            <person name="Chen J.H."/>
            <person name="Teng J.L."/>
            <person name="Lau S.K."/>
            <person name="Wernery U."/>
            <person name="Woo P.C."/>
        </authorList>
    </citation>
    <scope>NUCLEOTIDE SEQUENCE [LARGE SCALE GENOMIC DNA]</scope>
    <source>
        <strain evidence="15 16">KCTC 22643</strain>
    </source>
</reference>
<evidence type="ECO:0000256" key="4">
    <source>
        <dbReference type="ARBA" id="ARBA00013673"/>
    </source>
</evidence>
<dbReference type="NCBIfam" id="TIGR00046">
    <property type="entry name" value="RsmE family RNA methyltransferase"/>
    <property type="match status" value="1"/>
</dbReference>
<evidence type="ECO:0000259" key="14">
    <source>
        <dbReference type="Pfam" id="PF20260"/>
    </source>
</evidence>
<dbReference type="GO" id="GO:0005737">
    <property type="term" value="C:cytoplasm"/>
    <property type="evidence" value="ECO:0007669"/>
    <property type="project" value="UniProtKB-SubCell"/>
</dbReference>
<dbReference type="EC" id="2.1.1.193" evidence="3 12"/>
<keyword evidence="5 12" id="KW-0963">Cytoplasm</keyword>
<comment type="caution">
    <text evidence="15">The sequence shown here is derived from an EMBL/GenBank/DDBJ whole genome shotgun (WGS) entry which is preliminary data.</text>
</comment>
<dbReference type="PANTHER" id="PTHR30027:SF3">
    <property type="entry name" value="16S RRNA (URACIL(1498)-N(3))-METHYLTRANSFERASE"/>
    <property type="match status" value="1"/>
</dbReference>
<evidence type="ECO:0000259" key="13">
    <source>
        <dbReference type="Pfam" id="PF04452"/>
    </source>
</evidence>
<keyword evidence="6 12" id="KW-0698">rRNA processing</keyword>